<name>A0A699ZLX5_HAELA</name>
<proteinExistence type="predicted"/>
<keyword evidence="3" id="KW-1185">Reference proteome</keyword>
<reference evidence="2 3" key="1">
    <citation type="submission" date="2020-02" db="EMBL/GenBank/DDBJ databases">
        <title>Draft genome sequence of Haematococcus lacustris strain NIES-144.</title>
        <authorList>
            <person name="Morimoto D."/>
            <person name="Nakagawa S."/>
            <person name="Yoshida T."/>
            <person name="Sawayama S."/>
        </authorList>
    </citation>
    <scope>NUCLEOTIDE SEQUENCE [LARGE SCALE GENOMIC DNA]</scope>
    <source>
        <strain evidence="2 3">NIES-144</strain>
    </source>
</reference>
<sequence>MEALVRDKGADMSGQRCLSARVAGGPGQRGRTFARWWSSLAGPSRLPAGGCGSVPHHLRHPDCAWAPSQGHGTRDQPGDPVAAVPSLEPAAWQAGVGPDVVP</sequence>
<feature type="region of interest" description="Disordered" evidence="1">
    <location>
        <begin position="65"/>
        <end position="102"/>
    </location>
</feature>
<dbReference type="EMBL" id="BLLF01002180">
    <property type="protein sequence ID" value="GFH23045.1"/>
    <property type="molecule type" value="Genomic_DNA"/>
</dbReference>
<organism evidence="2 3">
    <name type="scientific">Haematococcus lacustris</name>
    <name type="common">Green alga</name>
    <name type="synonym">Haematococcus pluvialis</name>
    <dbReference type="NCBI Taxonomy" id="44745"/>
    <lineage>
        <taxon>Eukaryota</taxon>
        <taxon>Viridiplantae</taxon>
        <taxon>Chlorophyta</taxon>
        <taxon>core chlorophytes</taxon>
        <taxon>Chlorophyceae</taxon>
        <taxon>CS clade</taxon>
        <taxon>Chlamydomonadales</taxon>
        <taxon>Haematococcaceae</taxon>
        <taxon>Haematococcus</taxon>
    </lineage>
</organism>
<comment type="caution">
    <text evidence="2">The sequence shown here is derived from an EMBL/GenBank/DDBJ whole genome shotgun (WGS) entry which is preliminary data.</text>
</comment>
<evidence type="ECO:0000256" key="1">
    <source>
        <dbReference type="SAM" id="MobiDB-lite"/>
    </source>
</evidence>
<protein>
    <submittedName>
        <fullName evidence="2">Uncharacterized protein</fullName>
    </submittedName>
</protein>
<evidence type="ECO:0000313" key="2">
    <source>
        <dbReference type="EMBL" id="GFH23045.1"/>
    </source>
</evidence>
<evidence type="ECO:0000313" key="3">
    <source>
        <dbReference type="Proteomes" id="UP000485058"/>
    </source>
</evidence>
<dbReference type="Proteomes" id="UP000485058">
    <property type="component" value="Unassembled WGS sequence"/>
</dbReference>
<gene>
    <name evidence="2" type="ORF">HaLaN_20595</name>
</gene>
<accession>A0A699ZLX5</accession>
<dbReference type="AlphaFoldDB" id="A0A699ZLX5"/>